<feature type="non-terminal residue" evidence="1">
    <location>
        <position position="148"/>
    </location>
</feature>
<keyword evidence="2" id="KW-1185">Reference proteome</keyword>
<organism evidence="1 2">
    <name type="scientific">Racocetra persica</name>
    <dbReference type="NCBI Taxonomy" id="160502"/>
    <lineage>
        <taxon>Eukaryota</taxon>
        <taxon>Fungi</taxon>
        <taxon>Fungi incertae sedis</taxon>
        <taxon>Mucoromycota</taxon>
        <taxon>Glomeromycotina</taxon>
        <taxon>Glomeromycetes</taxon>
        <taxon>Diversisporales</taxon>
        <taxon>Gigasporaceae</taxon>
        <taxon>Racocetra</taxon>
    </lineage>
</organism>
<feature type="non-terminal residue" evidence="1">
    <location>
        <position position="1"/>
    </location>
</feature>
<evidence type="ECO:0000313" key="1">
    <source>
        <dbReference type="EMBL" id="CAG8769870.1"/>
    </source>
</evidence>
<evidence type="ECO:0000313" key="2">
    <source>
        <dbReference type="Proteomes" id="UP000789920"/>
    </source>
</evidence>
<accession>A0ACA9QYS2</accession>
<dbReference type="EMBL" id="CAJVQC010039998">
    <property type="protein sequence ID" value="CAG8769870.1"/>
    <property type="molecule type" value="Genomic_DNA"/>
</dbReference>
<name>A0ACA9QYS2_9GLOM</name>
<proteinExistence type="predicted"/>
<sequence length="148" mass="17328">ERRMTLFIKICISSLKDPHLNTLKKIKQWFIQGDKQKKDSSQWFSAQCQFDLVLSINRFLEIVEYVLTNWPGVDLKNNAKKDDQPKMKLVTFKKGMLPENLELVLGQLKIWARDNSAKSVFKKTFTLSDLTILVQAFQNKPLKIKEKK</sequence>
<protein>
    <submittedName>
        <fullName evidence="1">34538_t:CDS:1</fullName>
    </submittedName>
</protein>
<comment type="caution">
    <text evidence="1">The sequence shown here is derived from an EMBL/GenBank/DDBJ whole genome shotgun (WGS) entry which is preliminary data.</text>
</comment>
<dbReference type="Proteomes" id="UP000789920">
    <property type="component" value="Unassembled WGS sequence"/>
</dbReference>
<gene>
    <name evidence="1" type="ORF">RPERSI_LOCUS16274</name>
</gene>
<reference evidence="1" key="1">
    <citation type="submission" date="2021-06" db="EMBL/GenBank/DDBJ databases">
        <authorList>
            <person name="Kallberg Y."/>
            <person name="Tangrot J."/>
            <person name="Rosling A."/>
        </authorList>
    </citation>
    <scope>NUCLEOTIDE SEQUENCE</scope>
    <source>
        <strain evidence="1">MA461A</strain>
    </source>
</reference>